<organism evidence="5 6">
    <name type="scientific">Syphacia muris</name>
    <dbReference type="NCBI Taxonomy" id="451379"/>
    <lineage>
        <taxon>Eukaryota</taxon>
        <taxon>Metazoa</taxon>
        <taxon>Ecdysozoa</taxon>
        <taxon>Nematoda</taxon>
        <taxon>Chromadorea</taxon>
        <taxon>Rhabditida</taxon>
        <taxon>Spirurina</taxon>
        <taxon>Oxyuridomorpha</taxon>
        <taxon>Oxyuroidea</taxon>
        <taxon>Oxyuridae</taxon>
        <taxon>Syphacia</taxon>
    </lineage>
</organism>
<dbReference type="Gene3D" id="3.60.20.10">
    <property type="entry name" value="Glutamine Phosphoribosylpyrophosphate, subunit 1, domain 1"/>
    <property type="match status" value="1"/>
</dbReference>
<evidence type="ECO:0000256" key="2">
    <source>
        <dbReference type="ARBA" id="ARBA00022888"/>
    </source>
</evidence>
<dbReference type="InterPro" id="IPR014729">
    <property type="entry name" value="Rossmann-like_a/b/a_fold"/>
</dbReference>
<accession>A0A0N5AJR9</accession>
<dbReference type="InterPro" id="IPR029055">
    <property type="entry name" value="Ntn_hydrolases_N"/>
</dbReference>
<dbReference type="AlphaFoldDB" id="A0A0N5AJR9"/>
<protein>
    <submittedName>
        <fullName evidence="6">Asparagine synthetase domain-containing protein</fullName>
    </submittedName>
</protein>
<dbReference type="SUPFAM" id="SSF52402">
    <property type="entry name" value="Adenine nucleotide alpha hydrolases-like"/>
    <property type="match status" value="1"/>
</dbReference>
<dbReference type="Pfam" id="PF00733">
    <property type="entry name" value="Asn_synthase"/>
    <property type="match status" value="1"/>
</dbReference>
<proteinExistence type="predicted"/>
<keyword evidence="1" id="KW-0028">Amino-acid biosynthesis</keyword>
<reference evidence="6" key="1">
    <citation type="submission" date="2017-02" db="UniProtKB">
        <authorList>
            <consortium name="WormBaseParasite"/>
        </authorList>
    </citation>
    <scope>IDENTIFICATION</scope>
</reference>
<dbReference type="GO" id="GO:0004066">
    <property type="term" value="F:asparagine synthase (glutamine-hydrolyzing) activity"/>
    <property type="evidence" value="ECO:0007669"/>
    <property type="project" value="InterPro"/>
</dbReference>
<dbReference type="CDD" id="cd01991">
    <property type="entry name" value="Asn_synthase_B_C"/>
    <property type="match status" value="1"/>
</dbReference>
<feature type="domain" description="Asparagine synthetase" evidence="4">
    <location>
        <begin position="356"/>
        <end position="438"/>
    </location>
</feature>
<sequence length="463" mass="52786">MLLKENESAGTRALTQNEVFEQFQKFEAAIEDLFTKLHGSWAFVYCIYDLKKVFIGRDIYGKKSFLWSRYENQLIISPLITNKGLWNEIPSGTLSVVNLCNIWEDMKVVSPYSELSSPWTCAFGNVVFSVSESLHKKMFTLNRKLLHETEIDDLLEVDAFIKNFSHALQRCLVNFNNNTDSIAVLFSGGIDSLLIAVLLEPLVQQNCVIDLINVAFGKKPEDFFKAPDRIRATKAYFFLRDKFPKIRYRLLLVNVTEEELSICRSKYIAALIAPSCSVLDDSIGCVQWFAARGEGLLFEEGKETNKLINIRSTAKIAFVGSGADEIFGGYMRHRNCYIRDGRNAALDEMEKELRIIGERNLGRDDRVTAFHERKMRAPYLDDLFVCWALNLPLEVKADFTKPRGIGEKKIIRHVLKNFGAPKEIYMTPKQAMQFGTRIAHLEKANEKGNDICTRLISSAKNAI</sequence>
<evidence type="ECO:0000256" key="1">
    <source>
        <dbReference type="ARBA" id="ARBA00022605"/>
    </source>
</evidence>
<keyword evidence="2" id="KW-0061">Asparagine biosynthesis</keyword>
<dbReference type="GO" id="GO:0006529">
    <property type="term" value="P:asparagine biosynthetic process"/>
    <property type="evidence" value="ECO:0007669"/>
    <property type="project" value="UniProtKB-KW"/>
</dbReference>
<evidence type="ECO:0000259" key="4">
    <source>
        <dbReference type="Pfam" id="PF00733"/>
    </source>
</evidence>
<dbReference type="STRING" id="451379.A0A0N5AJR9"/>
<dbReference type="InterPro" id="IPR051857">
    <property type="entry name" value="Asn_synthetase_domain"/>
</dbReference>
<dbReference type="Gene3D" id="3.40.50.620">
    <property type="entry name" value="HUPs"/>
    <property type="match status" value="1"/>
</dbReference>
<keyword evidence="5" id="KW-1185">Reference proteome</keyword>
<dbReference type="InterPro" id="IPR001962">
    <property type="entry name" value="Asn_synthase"/>
</dbReference>
<dbReference type="PANTHER" id="PTHR45937:SF1">
    <property type="entry name" value="ASPARAGINE SYNTHETASE DOMAIN-CONTAINING PROTEIN 1"/>
    <property type="match status" value="1"/>
</dbReference>
<evidence type="ECO:0000313" key="5">
    <source>
        <dbReference type="Proteomes" id="UP000046393"/>
    </source>
</evidence>
<dbReference type="WBParaSite" id="SMUV_0000471401-mRNA-1">
    <property type="protein sequence ID" value="SMUV_0000471401-mRNA-1"/>
    <property type="gene ID" value="SMUV_0000471401"/>
</dbReference>
<evidence type="ECO:0000256" key="3">
    <source>
        <dbReference type="ARBA" id="ARBA00022962"/>
    </source>
</evidence>
<dbReference type="Proteomes" id="UP000046393">
    <property type="component" value="Unplaced"/>
</dbReference>
<keyword evidence="3" id="KW-0315">Glutamine amidotransferase</keyword>
<evidence type="ECO:0000313" key="6">
    <source>
        <dbReference type="WBParaSite" id="SMUV_0000471401-mRNA-1"/>
    </source>
</evidence>
<name>A0A0N5AJR9_9BILA</name>
<dbReference type="PANTHER" id="PTHR45937">
    <property type="entry name" value="ASPARAGINE SYNTHETASE DOMAIN-CONTAINING PROTEIN 1"/>
    <property type="match status" value="1"/>
</dbReference>